<dbReference type="Gene3D" id="3.30.70.270">
    <property type="match status" value="1"/>
</dbReference>
<dbReference type="AlphaFoldDB" id="A0A927MQT8"/>
<dbReference type="InterPro" id="IPR043128">
    <property type="entry name" value="Rev_trsase/Diguanyl_cyclase"/>
</dbReference>
<protein>
    <recommendedName>
        <fullName evidence="3">Transcriptional regulator</fullName>
    </recommendedName>
</protein>
<sequence length="444" mass="50725">MQVKIGVIGPVDSVKRILEIGQQYETIEFVPFTYTVVDEVGRILKENKELVEQWFFSGQSPYYYAYERGWIRPEEAAFAPLQGSGFLGALLEGIFVESKIFKHASIDTLSDEAIKRNTSFYNLGDIKFTTFPYEGYKPMEGIVDFHIEAFEKGHTEIAFTCILAVRNELKKRGFPVYRIIPSDVSIMMVIELLEERIHTARYKQSQIVLLGVEAILSEEHTRNLPYSFRLKRQALLLHEILLSTAEVLHGSLMTLGDGLYFIYTTFGEIEEELQKGTIHLLMQQVEKQSGLQIRIGIGYGSTAMQAEQNVRRAFQHARQTDEPLLVLVDENEQIRLLESADSDVSYEHKNFGAEWGKLFTGASISPQTASKVHAYSIQYRKKAFTAQDVALWMKSTDRNGRRIVTELERLGLISLVGEEQLGGRGRRRKIYRFSQVLDTETIPN</sequence>
<comment type="caution">
    <text evidence="1">The sequence shown here is derived from an EMBL/GenBank/DDBJ whole genome shotgun (WGS) entry which is preliminary data.</text>
</comment>
<dbReference type="Proteomes" id="UP000658225">
    <property type="component" value="Unassembled WGS sequence"/>
</dbReference>
<keyword evidence="2" id="KW-1185">Reference proteome</keyword>
<dbReference type="EMBL" id="JADBEL010000017">
    <property type="protein sequence ID" value="MBE1555804.1"/>
    <property type="molecule type" value="Genomic_DNA"/>
</dbReference>
<accession>A0A927MQT8</accession>
<reference evidence="1" key="1">
    <citation type="submission" date="2020-10" db="EMBL/GenBank/DDBJ databases">
        <title>Genomic Encyclopedia of Type Strains, Phase IV (KMG-IV): sequencing the most valuable type-strain genomes for metagenomic binning, comparative biology and taxonomic classification.</title>
        <authorList>
            <person name="Goeker M."/>
        </authorList>
    </citation>
    <scope>NUCLEOTIDE SEQUENCE</scope>
    <source>
        <strain evidence="1">DSM 13886</strain>
    </source>
</reference>
<proteinExistence type="predicted"/>
<gene>
    <name evidence="1" type="ORF">H4683_002924</name>
</gene>
<evidence type="ECO:0008006" key="3">
    <source>
        <dbReference type="Google" id="ProtNLM"/>
    </source>
</evidence>
<organism evidence="1 2">
    <name type="scientific">Sporosarcina limicola</name>
    <dbReference type="NCBI Taxonomy" id="34101"/>
    <lineage>
        <taxon>Bacteria</taxon>
        <taxon>Bacillati</taxon>
        <taxon>Bacillota</taxon>
        <taxon>Bacilli</taxon>
        <taxon>Bacillales</taxon>
        <taxon>Caryophanaceae</taxon>
        <taxon>Sporosarcina</taxon>
    </lineage>
</organism>
<evidence type="ECO:0000313" key="2">
    <source>
        <dbReference type="Proteomes" id="UP000658225"/>
    </source>
</evidence>
<evidence type="ECO:0000313" key="1">
    <source>
        <dbReference type="EMBL" id="MBE1555804.1"/>
    </source>
</evidence>
<name>A0A927MQT8_9BACL</name>
<dbReference type="RefSeq" id="WP_192599494.1">
    <property type="nucleotide sequence ID" value="NZ_JADBEL010000017.1"/>
</dbReference>